<evidence type="ECO:0000313" key="1">
    <source>
        <dbReference type="EMBL" id="EUB54232.1"/>
    </source>
</evidence>
<accession>W6U795</accession>
<dbReference type="CTD" id="36346621"/>
<proteinExistence type="predicted"/>
<name>W6U795_ECHGR</name>
<comment type="caution">
    <text evidence="1">The sequence shown here is derived from an EMBL/GenBank/DDBJ whole genome shotgun (WGS) entry which is preliminary data.</text>
</comment>
<reference evidence="1 2" key="1">
    <citation type="journal article" date="2013" name="Nat. Genet.">
        <title>The genome of the hydatid tapeworm Echinococcus granulosus.</title>
        <authorList>
            <person name="Zheng H."/>
            <person name="Zhang W."/>
            <person name="Zhang L."/>
            <person name="Zhang Z."/>
            <person name="Li J."/>
            <person name="Lu G."/>
            <person name="Zhu Y."/>
            <person name="Wang Y."/>
            <person name="Huang Y."/>
            <person name="Liu J."/>
            <person name="Kang H."/>
            <person name="Chen J."/>
            <person name="Wang L."/>
            <person name="Chen A."/>
            <person name="Yu S."/>
            <person name="Gao Z."/>
            <person name="Jin L."/>
            <person name="Gu W."/>
            <person name="Wang Z."/>
            <person name="Zhao L."/>
            <person name="Shi B."/>
            <person name="Wen H."/>
            <person name="Lin R."/>
            <person name="Jones M.K."/>
            <person name="Brejova B."/>
            <person name="Vinar T."/>
            <person name="Zhao G."/>
            <person name="McManus D.P."/>
            <person name="Chen Z."/>
            <person name="Zhou Y."/>
            <person name="Wang S."/>
        </authorList>
    </citation>
    <scope>NUCLEOTIDE SEQUENCE [LARGE SCALE GENOMIC DNA]</scope>
</reference>
<dbReference type="GeneID" id="36346621"/>
<keyword evidence="2" id="KW-1185">Reference proteome</keyword>
<gene>
    <name evidence="1" type="ORF">EGR_10906</name>
</gene>
<organism evidence="1 2">
    <name type="scientific">Echinococcus granulosus</name>
    <name type="common">Hydatid tapeworm</name>
    <dbReference type="NCBI Taxonomy" id="6210"/>
    <lineage>
        <taxon>Eukaryota</taxon>
        <taxon>Metazoa</taxon>
        <taxon>Spiralia</taxon>
        <taxon>Lophotrochozoa</taxon>
        <taxon>Platyhelminthes</taxon>
        <taxon>Cestoda</taxon>
        <taxon>Eucestoda</taxon>
        <taxon>Cyclophyllidea</taxon>
        <taxon>Taeniidae</taxon>
        <taxon>Echinococcus</taxon>
        <taxon>Echinococcus granulosus group</taxon>
    </lineage>
</organism>
<dbReference type="Proteomes" id="UP000019149">
    <property type="component" value="Unassembled WGS sequence"/>
</dbReference>
<evidence type="ECO:0000313" key="2">
    <source>
        <dbReference type="Proteomes" id="UP000019149"/>
    </source>
</evidence>
<dbReference type="KEGG" id="egl:EGR_10906"/>
<sequence>MGFYNDACVTFEVYVAQETLASTCVQQILCAQSMTQIHTGFLYIGLAPTMLCLQIKFHYSSAFAEFAKSYLEINKYTQMHKIADRKSSGQSGEKKNDCSVRNLVDRSNRSKDIENQIKHLNCTCALVSMKSSSIVNASSSFRGGMLMQGERQLLEHKTLYCSRGDRTHGWLDSEKCCKILPVIQATNTFQIMRFVFLKHLPRSDRSSI</sequence>
<dbReference type="RefSeq" id="XP_024345428.1">
    <property type="nucleotide sequence ID" value="XM_024500155.1"/>
</dbReference>
<dbReference type="EMBL" id="APAU02000299">
    <property type="protein sequence ID" value="EUB54232.1"/>
    <property type="molecule type" value="Genomic_DNA"/>
</dbReference>
<dbReference type="AlphaFoldDB" id="W6U795"/>
<protein>
    <submittedName>
        <fullName evidence="1">Uncharacterized protein</fullName>
    </submittedName>
</protein>